<comment type="caution">
    <text evidence="1">The sequence shown here is derived from an EMBL/GenBank/DDBJ whole genome shotgun (WGS) entry which is preliminary data.</text>
</comment>
<evidence type="ECO:0008006" key="3">
    <source>
        <dbReference type="Google" id="ProtNLM"/>
    </source>
</evidence>
<reference evidence="1 2" key="1">
    <citation type="journal article" date="2018" name="PLoS Genet.">
        <title>Population sequencing reveals clonal diversity and ancestral inbreeding in the grapevine cultivar Chardonnay.</title>
        <authorList>
            <person name="Roach M.J."/>
            <person name="Johnson D.L."/>
            <person name="Bohlmann J."/>
            <person name="van Vuuren H.J."/>
            <person name="Jones S.J."/>
            <person name="Pretorius I.S."/>
            <person name="Schmidt S.A."/>
            <person name="Borneman A.R."/>
        </authorList>
    </citation>
    <scope>NUCLEOTIDE SEQUENCE [LARGE SCALE GENOMIC DNA]</scope>
    <source>
        <strain evidence="2">cv. Chardonnay</strain>
        <tissue evidence="1">Leaf</tissue>
    </source>
</reference>
<sequence length="105" mass="11375">MSSNGSSENCCKVPNENLIGHVLGWQNGGLHLPNNLVNPPPSNPNHNQIQAVVVSPSTKNSKSWFLDTGTIHHLSQSVDTLPDIYPYQGNDKVIVGNGKKLYLTS</sequence>
<protein>
    <recommendedName>
        <fullName evidence="3">Retrovirus-related Pol polyprotein from transposon RE2</fullName>
    </recommendedName>
</protein>
<organism evidence="1 2">
    <name type="scientific">Vitis vinifera</name>
    <name type="common">Grape</name>
    <dbReference type="NCBI Taxonomy" id="29760"/>
    <lineage>
        <taxon>Eukaryota</taxon>
        <taxon>Viridiplantae</taxon>
        <taxon>Streptophyta</taxon>
        <taxon>Embryophyta</taxon>
        <taxon>Tracheophyta</taxon>
        <taxon>Spermatophyta</taxon>
        <taxon>Magnoliopsida</taxon>
        <taxon>eudicotyledons</taxon>
        <taxon>Gunneridae</taxon>
        <taxon>Pentapetalae</taxon>
        <taxon>rosids</taxon>
        <taxon>Vitales</taxon>
        <taxon>Vitaceae</taxon>
        <taxon>Viteae</taxon>
        <taxon>Vitis</taxon>
    </lineage>
</organism>
<gene>
    <name evidence="1" type="ORF">CK203_038754</name>
</gene>
<accession>A0A438I1J7</accession>
<evidence type="ECO:0000313" key="2">
    <source>
        <dbReference type="Proteomes" id="UP000288805"/>
    </source>
</evidence>
<dbReference type="Proteomes" id="UP000288805">
    <property type="component" value="Unassembled WGS sequence"/>
</dbReference>
<evidence type="ECO:0000313" key="1">
    <source>
        <dbReference type="EMBL" id="RVW90583.1"/>
    </source>
</evidence>
<proteinExistence type="predicted"/>
<dbReference type="EMBL" id="QGNW01000153">
    <property type="protein sequence ID" value="RVW90583.1"/>
    <property type="molecule type" value="Genomic_DNA"/>
</dbReference>
<dbReference type="AlphaFoldDB" id="A0A438I1J7"/>
<name>A0A438I1J7_VITVI</name>